<proteinExistence type="predicted"/>
<evidence type="ECO:0000256" key="2">
    <source>
        <dbReference type="ARBA" id="ARBA00022692"/>
    </source>
</evidence>
<dbReference type="RefSeq" id="WP_270042133.1">
    <property type="nucleotide sequence ID" value="NZ_JAPDOD010000021.1"/>
</dbReference>
<keyword evidence="8" id="KW-1185">Reference proteome</keyword>
<feature type="transmembrane region" description="Helical" evidence="5">
    <location>
        <begin position="102"/>
        <end position="122"/>
    </location>
</feature>
<name>A0A9X3MXA7_9ACTN</name>
<dbReference type="AlphaFoldDB" id="A0A9X3MXA7"/>
<comment type="caution">
    <text evidence="7">The sequence shown here is derived from an EMBL/GenBank/DDBJ whole genome shotgun (WGS) entry which is preliminary data.</text>
</comment>
<keyword evidence="4 5" id="KW-0472">Membrane</keyword>
<evidence type="ECO:0000256" key="1">
    <source>
        <dbReference type="ARBA" id="ARBA00004141"/>
    </source>
</evidence>
<feature type="transmembrane region" description="Helical" evidence="5">
    <location>
        <begin position="27"/>
        <end position="46"/>
    </location>
</feature>
<dbReference type="EMBL" id="JAPDOD010000021">
    <property type="protein sequence ID" value="MDA0162892.1"/>
    <property type="molecule type" value="Genomic_DNA"/>
</dbReference>
<organism evidence="7 8">
    <name type="scientific">Solirubrobacter ginsenosidimutans</name>
    <dbReference type="NCBI Taxonomy" id="490573"/>
    <lineage>
        <taxon>Bacteria</taxon>
        <taxon>Bacillati</taxon>
        <taxon>Actinomycetota</taxon>
        <taxon>Thermoleophilia</taxon>
        <taxon>Solirubrobacterales</taxon>
        <taxon>Solirubrobacteraceae</taxon>
        <taxon>Solirubrobacter</taxon>
    </lineage>
</organism>
<dbReference type="Proteomes" id="UP001149140">
    <property type="component" value="Unassembled WGS sequence"/>
</dbReference>
<accession>A0A9X3MXA7</accession>
<feature type="transmembrane region" description="Helical" evidence="5">
    <location>
        <begin position="77"/>
        <end position="96"/>
    </location>
</feature>
<evidence type="ECO:0000259" key="6">
    <source>
        <dbReference type="Pfam" id="PF13515"/>
    </source>
</evidence>
<evidence type="ECO:0000313" key="7">
    <source>
        <dbReference type="EMBL" id="MDA0162892.1"/>
    </source>
</evidence>
<dbReference type="Pfam" id="PF13515">
    <property type="entry name" value="FUSC_2"/>
    <property type="match status" value="1"/>
</dbReference>
<sequence>MIPDRFFEDAAERSRVSMHVRWNRVRMGWRVMVQAGVAVALAWATAKWLWGHSSPFFAPVSAVIALGTSYHQRGRRAFELIAAVTLGIAAADLLAFQLGPGVVQLGVAVFVAIGLGLFFGTSQLFVNQVAVSAVLVFTVSTAGTHVSFARALDALTGGTIALAVAAVLLPANPLRLLRDAARPVLEELAAVLGDIAGALRTREPDHAEAALVRARGIDELGARFFDATLESRETTRISPARRRARDSVEFYADAAARIDLAVRNVRVLARGAMRALALDENVPPEVAEALDDLAAAVLALGGALERGEAFEGVRGPALRAASVATHVLEGTTNLSVSVIVGQIRSTATDLLTGIGYTYEEATEAVREAAP</sequence>
<evidence type="ECO:0000256" key="4">
    <source>
        <dbReference type="ARBA" id="ARBA00023136"/>
    </source>
</evidence>
<evidence type="ECO:0000256" key="5">
    <source>
        <dbReference type="SAM" id="Phobius"/>
    </source>
</evidence>
<dbReference type="GO" id="GO:0016020">
    <property type="term" value="C:membrane"/>
    <property type="evidence" value="ECO:0007669"/>
    <property type="project" value="UniProtKB-SubCell"/>
</dbReference>
<dbReference type="InterPro" id="IPR049453">
    <property type="entry name" value="Memb_transporter_dom"/>
</dbReference>
<feature type="transmembrane region" description="Helical" evidence="5">
    <location>
        <begin position="154"/>
        <end position="172"/>
    </location>
</feature>
<keyword evidence="3 5" id="KW-1133">Transmembrane helix</keyword>
<evidence type="ECO:0000313" key="8">
    <source>
        <dbReference type="Proteomes" id="UP001149140"/>
    </source>
</evidence>
<protein>
    <submittedName>
        <fullName evidence="7">FUSC family protein</fullName>
    </submittedName>
</protein>
<feature type="transmembrane region" description="Helical" evidence="5">
    <location>
        <begin position="52"/>
        <end position="70"/>
    </location>
</feature>
<gene>
    <name evidence="7" type="ORF">OM076_21645</name>
</gene>
<evidence type="ECO:0000256" key="3">
    <source>
        <dbReference type="ARBA" id="ARBA00022989"/>
    </source>
</evidence>
<feature type="domain" description="Integral membrane bound transporter" evidence="6">
    <location>
        <begin position="42"/>
        <end position="164"/>
    </location>
</feature>
<keyword evidence="2 5" id="KW-0812">Transmembrane</keyword>
<comment type="subcellular location">
    <subcellularLocation>
        <location evidence="1">Membrane</location>
        <topology evidence="1">Multi-pass membrane protein</topology>
    </subcellularLocation>
</comment>
<reference evidence="7" key="1">
    <citation type="submission" date="2022-10" db="EMBL/GenBank/DDBJ databases">
        <title>The WGS of Solirubrobacter ginsenosidimutans DSM 21036.</title>
        <authorList>
            <person name="Jiang Z."/>
        </authorList>
    </citation>
    <scope>NUCLEOTIDE SEQUENCE</scope>
    <source>
        <strain evidence="7">DSM 21036</strain>
    </source>
</reference>